<organism evidence="3 4">
    <name type="scientific">Actinomycetospora aurantiaca</name>
    <dbReference type="NCBI Taxonomy" id="3129233"/>
    <lineage>
        <taxon>Bacteria</taxon>
        <taxon>Bacillati</taxon>
        <taxon>Actinomycetota</taxon>
        <taxon>Actinomycetes</taxon>
        <taxon>Pseudonocardiales</taxon>
        <taxon>Pseudonocardiaceae</taxon>
        <taxon>Actinomycetospora</taxon>
    </lineage>
</organism>
<evidence type="ECO:0000313" key="4">
    <source>
        <dbReference type="Proteomes" id="UP001385809"/>
    </source>
</evidence>
<proteinExistence type="predicted"/>
<sequence length="468" mass="49593">MRSVLAAAAVLLAVVATTAGCSAAPTPLCDAAATQLAAGRVGAATELSARAQQAEEGGCATDGLTAASQRYAAAYSEVAAGSAAEVSGDEAGAAARYEAAQRLDVGNPAAAQGLTRLGRQAQTTDTPVAVTPAPVVQQDGVGWGWVAGGAAVLLLLIAAVAAEAYRRIRRLEADVDTLSDRDDDTDDLRRDLKTLTRRTASETRTRRRDLEEVRGYVDDLGTDQLRLLGLVLDRTGAEPPPDDRTRTLLQWPDLGATTEVGDDDEPLDRLDLAVVVARARATGDLPQLAVHHFRVEAERLDLARLLGDDDVLATFTALADDPDDTDRLAELESTAVDVRGWRSVEVLGEEPLAAPGAERSFWAAVHGTVVVTWSHRVATRRRDVVCTVSTPQAAAALVDYPALVTAFREPRSEELTDLLRPALERSLVHAISSEPPPRVAPAGPGELLAVALSDLETRPIDDVTRRDE</sequence>
<dbReference type="PROSITE" id="PS51257">
    <property type="entry name" value="PROKAR_LIPOPROTEIN"/>
    <property type="match status" value="1"/>
</dbReference>
<keyword evidence="1" id="KW-0472">Membrane</keyword>
<keyword evidence="1" id="KW-0812">Transmembrane</keyword>
<evidence type="ECO:0000256" key="1">
    <source>
        <dbReference type="SAM" id="Phobius"/>
    </source>
</evidence>
<feature type="chain" id="PRO_5045766240" description="DUF4439 domain-containing protein" evidence="2">
    <location>
        <begin position="24"/>
        <end position="468"/>
    </location>
</feature>
<dbReference type="RefSeq" id="WP_337693088.1">
    <property type="nucleotide sequence ID" value="NZ_JBBEGN010000001.1"/>
</dbReference>
<keyword evidence="4" id="KW-1185">Reference proteome</keyword>
<reference evidence="3 4" key="1">
    <citation type="submission" date="2024-03" db="EMBL/GenBank/DDBJ databases">
        <title>Actinomycetospora sp. OC33-EN08, a novel actinomycete isolated from wild orchid (Aerides multiflora).</title>
        <authorList>
            <person name="Suriyachadkun C."/>
        </authorList>
    </citation>
    <scope>NUCLEOTIDE SEQUENCE [LARGE SCALE GENOMIC DNA]</scope>
    <source>
        <strain evidence="3 4">OC33-EN08</strain>
    </source>
</reference>
<dbReference type="Proteomes" id="UP001385809">
    <property type="component" value="Unassembled WGS sequence"/>
</dbReference>
<feature type="transmembrane region" description="Helical" evidence="1">
    <location>
        <begin position="142"/>
        <end position="162"/>
    </location>
</feature>
<gene>
    <name evidence="3" type="ORF">WCD74_01730</name>
</gene>
<evidence type="ECO:0000256" key="2">
    <source>
        <dbReference type="SAM" id="SignalP"/>
    </source>
</evidence>
<keyword evidence="2" id="KW-0732">Signal</keyword>
<dbReference type="EMBL" id="JBBEGN010000001">
    <property type="protein sequence ID" value="MEJ2866466.1"/>
    <property type="molecule type" value="Genomic_DNA"/>
</dbReference>
<evidence type="ECO:0008006" key="5">
    <source>
        <dbReference type="Google" id="ProtNLM"/>
    </source>
</evidence>
<protein>
    <recommendedName>
        <fullName evidence="5">DUF4439 domain-containing protein</fullName>
    </recommendedName>
</protein>
<keyword evidence="1" id="KW-1133">Transmembrane helix</keyword>
<comment type="caution">
    <text evidence="3">The sequence shown here is derived from an EMBL/GenBank/DDBJ whole genome shotgun (WGS) entry which is preliminary data.</text>
</comment>
<evidence type="ECO:0000313" key="3">
    <source>
        <dbReference type="EMBL" id="MEJ2866466.1"/>
    </source>
</evidence>
<name>A0ABU8MHK4_9PSEU</name>
<accession>A0ABU8MHK4</accession>
<feature type="signal peptide" evidence="2">
    <location>
        <begin position="1"/>
        <end position="23"/>
    </location>
</feature>